<evidence type="ECO:0008006" key="3">
    <source>
        <dbReference type="Google" id="ProtNLM"/>
    </source>
</evidence>
<proteinExistence type="predicted"/>
<protein>
    <recommendedName>
        <fullName evidence="3">Phosphoenolpyruvate synthase</fullName>
    </recommendedName>
</protein>
<gene>
    <name evidence="1" type="ORF">rosag_29070</name>
</gene>
<reference evidence="1" key="1">
    <citation type="submission" date="2022-08" db="EMBL/GenBank/DDBJ databases">
        <title>Draft genome sequencing of Roseisolibacter agri AW1220.</title>
        <authorList>
            <person name="Tobiishi Y."/>
            <person name="Tonouchi A."/>
        </authorList>
    </citation>
    <scope>NUCLEOTIDE SEQUENCE</scope>
    <source>
        <strain evidence="1">AW1220</strain>
    </source>
</reference>
<dbReference type="AlphaFoldDB" id="A0AA37Q4X6"/>
<name>A0AA37Q4X6_9BACT</name>
<evidence type="ECO:0000313" key="2">
    <source>
        <dbReference type="Proteomes" id="UP001161325"/>
    </source>
</evidence>
<dbReference type="Proteomes" id="UP001161325">
    <property type="component" value="Unassembled WGS sequence"/>
</dbReference>
<evidence type="ECO:0000313" key="1">
    <source>
        <dbReference type="EMBL" id="GLC26394.1"/>
    </source>
</evidence>
<accession>A0AA37Q4X6</accession>
<comment type="caution">
    <text evidence="1">The sequence shown here is derived from an EMBL/GenBank/DDBJ whole genome shotgun (WGS) entry which is preliminary data.</text>
</comment>
<keyword evidence="2" id="KW-1185">Reference proteome</keyword>
<sequence length="55" mass="6156">MYLEYAEYLVRAGVDPISVNPDAVDATRRHVAAAGQRLLSESVRGRGDRNERRTP</sequence>
<dbReference type="EMBL" id="BRXS01000004">
    <property type="protein sequence ID" value="GLC26394.1"/>
    <property type="molecule type" value="Genomic_DNA"/>
</dbReference>
<organism evidence="1 2">
    <name type="scientific">Roseisolibacter agri</name>
    <dbReference type="NCBI Taxonomy" id="2014610"/>
    <lineage>
        <taxon>Bacteria</taxon>
        <taxon>Pseudomonadati</taxon>
        <taxon>Gemmatimonadota</taxon>
        <taxon>Gemmatimonadia</taxon>
        <taxon>Gemmatimonadales</taxon>
        <taxon>Gemmatimonadaceae</taxon>
        <taxon>Roseisolibacter</taxon>
    </lineage>
</organism>